<evidence type="ECO:0000313" key="3">
    <source>
        <dbReference type="Proteomes" id="UP000257109"/>
    </source>
</evidence>
<feature type="non-terminal residue" evidence="2">
    <location>
        <position position="1"/>
    </location>
</feature>
<dbReference type="PANTHER" id="PTHR34371:SF6">
    <property type="entry name" value="MEMBRANE-ASSOCIATED KINASE REGULATOR 6"/>
    <property type="match status" value="1"/>
</dbReference>
<reference evidence="2" key="1">
    <citation type="submission" date="2018-05" db="EMBL/GenBank/DDBJ databases">
        <title>Draft genome of Mucuna pruriens seed.</title>
        <authorList>
            <person name="Nnadi N.E."/>
            <person name="Vos R."/>
            <person name="Hasami M.H."/>
            <person name="Devisetty U.K."/>
            <person name="Aguiy J.C."/>
        </authorList>
    </citation>
    <scope>NUCLEOTIDE SEQUENCE [LARGE SCALE GENOMIC DNA]</scope>
    <source>
        <strain evidence="2">JCA_2017</strain>
    </source>
</reference>
<dbReference type="AlphaFoldDB" id="A0A371F7D7"/>
<accession>A0A371F7D7</accession>
<feature type="compositionally biased region" description="Pro residues" evidence="1">
    <location>
        <begin position="32"/>
        <end position="43"/>
    </location>
</feature>
<name>A0A371F7D7_MUCPR</name>
<protein>
    <submittedName>
        <fullName evidence="2">Uncharacterized protein</fullName>
    </submittedName>
</protein>
<sequence length="236" mass="26989">MMESESENNGDDHFHEPSYMPTKLSLLISRPSMPPESPPPPPQTTISVPFEWEEAPGKPRHCHTQSEPENCARTLELPPRLLFLLETNKVSDVDGPSPTTVLDGPYVGRAMSFTTSYRTPKGNWNSNFGSSRWTGYKKISTEDTEGIFDFSHHCASKPNVKITSVPRRRSFWTLSKPRQAFMKALSKWSHGDASNKHRKNVLPNLTLFDLLDFYSCQMELFKKSYPPDRKKKKRSK</sequence>
<gene>
    <name evidence="2" type="ORF">CR513_46082</name>
</gene>
<evidence type="ECO:0000313" key="2">
    <source>
        <dbReference type="EMBL" id="RDX74197.1"/>
    </source>
</evidence>
<proteinExistence type="predicted"/>
<dbReference type="PANTHER" id="PTHR34371">
    <property type="entry name" value="OS01G0551000 PROTEIN"/>
    <property type="match status" value="1"/>
</dbReference>
<dbReference type="Proteomes" id="UP000257109">
    <property type="component" value="Unassembled WGS sequence"/>
</dbReference>
<comment type="caution">
    <text evidence="2">The sequence shown here is derived from an EMBL/GenBank/DDBJ whole genome shotgun (WGS) entry which is preliminary data.</text>
</comment>
<keyword evidence="3" id="KW-1185">Reference proteome</keyword>
<organism evidence="2 3">
    <name type="scientific">Mucuna pruriens</name>
    <name type="common">Velvet bean</name>
    <name type="synonym">Dolichos pruriens</name>
    <dbReference type="NCBI Taxonomy" id="157652"/>
    <lineage>
        <taxon>Eukaryota</taxon>
        <taxon>Viridiplantae</taxon>
        <taxon>Streptophyta</taxon>
        <taxon>Embryophyta</taxon>
        <taxon>Tracheophyta</taxon>
        <taxon>Spermatophyta</taxon>
        <taxon>Magnoliopsida</taxon>
        <taxon>eudicotyledons</taxon>
        <taxon>Gunneridae</taxon>
        <taxon>Pentapetalae</taxon>
        <taxon>rosids</taxon>
        <taxon>fabids</taxon>
        <taxon>Fabales</taxon>
        <taxon>Fabaceae</taxon>
        <taxon>Papilionoideae</taxon>
        <taxon>50 kb inversion clade</taxon>
        <taxon>NPAAA clade</taxon>
        <taxon>indigoferoid/millettioid clade</taxon>
        <taxon>Phaseoleae</taxon>
        <taxon>Mucuna</taxon>
    </lineage>
</organism>
<feature type="region of interest" description="Disordered" evidence="1">
    <location>
        <begin position="1"/>
        <end position="47"/>
    </location>
</feature>
<dbReference type="EMBL" id="QJKJ01010254">
    <property type="protein sequence ID" value="RDX74197.1"/>
    <property type="molecule type" value="Genomic_DNA"/>
</dbReference>
<dbReference type="OrthoDB" id="1934555at2759"/>
<evidence type="ECO:0000256" key="1">
    <source>
        <dbReference type="SAM" id="MobiDB-lite"/>
    </source>
</evidence>